<sequence length="88" mass="9961">MARWIFSLLVVVFSTVFAQTEGEHKYQARLNEVQMMPDTSCYPVGTHVILRVYASGGSETGIHGRDGDLWRARCRVALNYISRDSLIL</sequence>
<reference evidence="3" key="1">
    <citation type="submission" date="2017-09" db="EMBL/GenBank/DDBJ databases">
        <title>Depth-based differentiation of microbial function through sediment-hosted aquifers and enrichment of novel symbionts in the deep terrestrial subsurface.</title>
        <authorList>
            <person name="Probst A.J."/>
            <person name="Ladd B."/>
            <person name="Jarett J.K."/>
            <person name="Geller-Mcgrath D.E."/>
            <person name="Sieber C.M.K."/>
            <person name="Emerson J.B."/>
            <person name="Anantharaman K."/>
            <person name="Thomas B.C."/>
            <person name="Malmstrom R."/>
            <person name="Stieglmeier M."/>
            <person name="Klingl A."/>
            <person name="Woyke T."/>
            <person name="Ryan C.M."/>
            <person name="Banfield J.F."/>
        </authorList>
    </citation>
    <scope>NUCLEOTIDE SEQUENCE [LARGE SCALE GENOMIC DNA]</scope>
</reference>
<organism evidence="2 3">
    <name type="scientific">Candidatus Kuenenbacteria bacterium CG10_big_fil_rev_8_21_14_0_10_36_11</name>
    <dbReference type="NCBI Taxonomy" id="1974618"/>
    <lineage>
        <taxon>Bacteria</taxon>
        <taxon>Candidatus Kueneniibacteriota</taxon>
    </lineage>
</organism>
<accession>A0A2M6W9T0</accession>
<feature type="signal peptide" evidence="1">
    <location>
        <begin position="1"/>
        <end position="18"/>
    </location>
</feature>
<dbReference type="EMBL" id="PFBP01000055">
    <property type="protein sequence ID" value="PIT89556.1"/>
    <property type="molecule type" value="Genomic_DNA"/>
</dbReference>
<proteinExistence type="predicted"/>
<evidence type="ECO:0000313" key="3">
    <source>
        <dbReference type="Proteomes" id="UP000231464"/>
    </source>
</evidence>
<keyword evidence="1" id="KW-0732">Signal</keyword>
<name>A0A2M6W9T0_9BACT</name>
<protein>
    <submittedName>
        <fullName evidence="2">Uncharacterized protein</fullName>
    </submittedName>
</protein>
<gene>
    <name evidence="2" type="ORF">COU23_03405</name>
</gene>
<comment type="caution">
    <text evidence="2">The sequence shown here is derived from an EMBL/GenBank/DDBJ whole genome shotgun (WGS) entry which is preliminary data.</text>
</comment>
<feature type="non-terminal residue" evidence="2">
    <location>
        <position position="88"/>
    </location>
</feature>
<dbReference type="Proteomes" id="UP000231464">
    <property type="component" value="Unassembled WGS sequence"/>
</dbReference>
<dbReference type="AlphaFoldDB" id="A0A2M6W9T0"/>
<evidence type="ECO:0000256" key="1">
    <source>
        <dbReference type="SAM" id="SignalP"/>
    </source>
</evidence>
<feature type="chain" id="PRO_5014811712" evidence="1">
    <location>
        <begin position="19"/>
        <end position="88"/>
    </location>
</feature>
<evidence type="ECO:0000313" key="2">
    <source>
        <dbReference type="EMBL" id="PIT89556.1"/>
    </source>
</evidence>